<name>A0A3P7LXB2_DIBLA</name>
<feature type="region of interest" description="Disordered" evidence="1">
    <location>
        <begin position="1"/>
        <end position="26"/>
    </location>
</feature>
<organism evidence="2 3">
    <name type="scientific">Dibothriocephalus latus</name>
    <name type="common">Fish tapeworm</name>
    <name type="synonym">Diphyllobothrium latum</name>
    <dbReference type="NCBI Taxonomy" id="60516"/>
    <lineage>
        <taxon>Eukaryota</taxon>
        <taxon>Metazoa</taxon>
        <taxon>Spiralia</taxon>
        <taxon>Lophotrochozoa</taxon>
        <taxon>Platyhelminthes</taxon>
        <taxon>Cestoda</taxon>
        <taxon>Eucestoda</taxon>
        <taxon>Diphyllobothriidea</taxon>
        <taxon>Diphyllobothriidae</taxon>
        <taxon>Dibothriocephalus</taxon>
    </lineage>
</organism>
<evidence type="ECO:0000313" key="2">
    <source>
        <dbReference type="EMBL" id="VDN16237.1"/>
    </source>
</evidence>
<proteinExistence type="predicted"/>
<evidence type="ECO:0000256" key="1">
    <source>
        <dbReference type="SAM" id="MobiDB-lite"/>
    </source>
</evidence>
<keyword evidence="3" id="KW-1185">Reference proteome</keyword>
<dbReference type="Proteomes" id="UP000281553">
    <property type="component" value="Unassembled WGS sequence"/>
</dbReference>
<protein>
    <submittedName>
        <fullName evidence="2">Uncharacterized protein</fullName>
    </submittedName>
</protein>
<dbReference type="EMBL" id="UYRU01065131">
    <property type="protein sequence ID" value="VDN16237.1"/>
    <property type="molecule type" value="Genomic_DNA"/>
</dbReference>
<reference evidence="2 3" key="1">
    <citation type="submission" date="2018-11" db="EMBL/GenBank/DDBJ databases">
        <authorList>
            <consortium name="Pathogen Informatics"/>
        </authorList>
    </citation>
    <scope>NUCLEOTIDE SEQUENCE [LARGE SCALE GENOMIC DNA]</scope>
</reference>
<gene>
    <name evidence="2" type="ORF">DILT_LOCUS12068</name>
</gene>
<accession>A0A3P7LXB2</accession>
<dbReference type="AlphaFoldDB" id="A0A3P7LXB2"/>
<evidence type="ECO:0000313" key="3">
    <source>
        <dbReference type="Proteomes" id="UP000281553"/>
    </source>
</evidence>
<sequence length="81" mass="8830">MIRESRWRQRAPLAGPRQQHAAAVVKQDAAAADQKGLEKALLGVFSGSCQEEETGVVLASCELYDVSQDRSEHSRRSPPPA</sequence>